<name>A0A9P6KKJ6_9PLEO</name>
<proteinExistence type="predicted"/>
<evidence type="ECO:0000256" key="1">
    <source>
        <dbReference type="SAM" id="MobiDB-lite"/>
    </source>
</evidence>
<sequence length="340" mass="37067">MYGGNGVVYTAGRRLIGQVGRREGSGPELDAREKAIDDLKSVASRPAHLQGRLGVGEALTPADGVEPVSTFRVALRRRSSPLGSYNEWKKSGHFEDNELCTRPDRRHGLQASSEEGHCGRGPMVLLRFAPERTDMGRCELPQAPRGGDTGQSRHRISPSPLSRKQDQATPLSCGFEAAWVLLESPQWRLTTATVPRSSPNCRIQTPFVHAVLALVGTRTVTPAASKAWSRRGTAVQSESVRFGDDLFPKVSASSMCRTHGSIFVHSSPSRPLGPQPMDRPWQFTPSCNVDAISKGTVMALDRLPFYASKTKSIRRKQRPVPSLPFPPALGLRNGERAATS</sequence>
<accession>A0A9P6KKJ6</accession>
<keyword evidence="3" id="KW-1185">Reference proteome</keyword>
<dbReference type="Proteomes" id="UP000756921">
    <property type="component" value="Unassembled WGS sequence"/>
</dbReference>
<comment type="caution">
    <text evidence="2">The sequence shown here is derived from an EMBL/GenBank/DDBJ whole genome shotgun (WGS) entry which is preliminary data.</text>
</comment>
<evidence type="ECO:0000313" key="3">
    <source>
        <dbReference type="Proteomes" id="UP000756921"/>
    </source>
</evidence>
<organism evidence="2 3">
    <name type="scientific">Paraphaeosphaeria minitans</name>
    <dbReference type="NCBI Taxonomy" id="565426"/>
    <lineage>
        <taxon>Eukaryota</taxon>
        <taxon>Fungi</taxon>
        <taxon>Dikarya</taxon>
        <taxon>Ascomycota</taxon>
        <taxon>Pezizomycotina</taxon>
        <taxon>Dothideomycetes</taxon>
        <taxon>Pleosporomycetidae</taxon>
        <taxon>Pleosporales</taxon>
        <taxon>Massarineae</taxon>
        <taxon>Didymosphaeriaceae</taxon>
        <taxon>Paraphaeosphaeria</taxon>
    </lineage>
</organism>
<evidence type="ECO:0000313" key="2">
    <source>
        <dbReference type="EMBL" id="KAF9730553.1"/>
    </source>
</evidence>
<dbReference type="EMBL" id="WJXW01000014">
    <property type="protein sequence ID" value="KAF9730553.1"/>
    <property type="molecule type" value="Genomic_DNA"/>
</dbReference>
<dbReference type="AlphaFoldDB" id="A0A9P6KKJ6"/>
<feature type="region of interest" description="Disordered" evidence="1">
    <location>
        <begin position="313"/>
        <end position="340"/>
    </location>
</feature>
<feature type="region of interest" description="Disordered" evidence="1">
    <location>
        <begin position="136"/>
        <end position="168"/>
    </location>
</feature>
<feature type="compositionally biased region" description="Polar residues" evidence="1">
    <location>
        <begin position="159"/>
        <end position="168"/>
    </location>
</feature>
<reference evidence="2" key="1">
    <citation type="journal article" date="2020" name="Mol. Plant Microbe Interact.">
        <title>Genome Sequence of the Biocontrol Agent Coniothyrium minitans strain Conio (IMI 134523).</title>
        <authorList>
            <person name="Patel D."/>
            <person name="Shittu T.A."/>
            <person name="Baroncelli R."/>
            <person name="Muthumeenakshi S."/>
            <person name="Osborne T.H."/>
            <person name="Janganan T.K."/>
            <person name="Sreenivasaprasad S."/>
        </authorList>
    </citation>
    <scope>NUCLEOTIDE SEQUENCE</scope>
    <source>
        <strain evidence="2">Conio</strain>
    </source>
</reference>
<gene>
    <name evidence="2" type="ORF">PMIN01_11422</name>
</gene>
<protein>
    <submittedName>
        <fullName evidence="2">Uncharacterized protein</fullName>
    </submittedName>
</protein>